<dbReference type="InterPro" id="IPR013785">
    <property type="entry name" value="Aldolase_TIM"/>
</dbReference>
<dbReference type="Pfam" id="PF00682">
    <property type="entry name" value="HMGL-like"/>
    <property type="match status" value="1"/>
</dbReference>
<evidence type="ECO:0000313" key="8">
    <source>
        <dbReference type="Proteomes" id="UP000243719"/>
    </source>
</evidence>
<dbReference type="PANTHER" id="PTHR42738">
    <property type="entry name" value="HYDROXYMETHYLGLUTARYL-COA LYASE"/>
    <property type="match status" value="1"/>
</dbReference>
<keyword evidence="8" id="KW-1185">Reference proteome</keyword>
<dbReference type="Gene3D" id="3.20.20.70">
    <property type="entry name" value="Aldolase class I"/>
    <property type="match status" value="1"/>
</dbReference>
<dbReference type="SUPFAM" id="SSF51569">
    <property type="entry name" value="Aldolase"/>
    <property type="match status" value="1"/>
</dbReference>
<dbReference type="AlphaFoldDB" id="A0A1H2PR14"/>
<keyword evidence="3" id="KW-0479">Metal-binding</keyword>
<dbReference type="GO" id="GO:0046951">
    <property type="term" value="P:ketone body biosynthetic process"/>
    <property type="evidence" value="ECO:0007669"/>
    <property type="project" value="TreeGrafter"/>
</dbReference>
<dbReference type="GO" id="GO:0046912">
    <property type="term" value="F:acyltransferase activity, acyl groups converted into alkyl on transfer"/>
    <property type="evidence" value="ECO:0007669"/>
    <property type="project" value="InterPro"/>
</dbReference>
<feature type="domain" description="Pyruvate carboxyltransferase" evidence="6">
    <location>
        <begin position="13"/>
        <end position="282"/>
    </location>
</feature>
<dbReference type="EMBL" id="FNLO01000006">
    <property type="protein sequence ID" value="SDV48879.1"/>
    <property type="molecule type" value="Genomic_DNA"/>
</dbReference>
<dbReference type="InterPro" id="IPR000891">
    <property type="entry name" value="PYR_CT"/>
</dbReference>
<dbReference type="InterPro" id="IPR002034">
    <property type="entry name" value="AIPM/Hcit_synth_CS"/>
</dbReference>
<dbReference type="CDD" id="cd07938">
    <property type="entry name" value="DRE_TIM_HMGL"/>
    <property type="match status" value="1"/>
</dbReference>
<evidence type="ECO:0000259" key="6">
    <source>
        <dbReference type="PROSITE" id="PS50991"/>
    </source>
</evidence>
<organism evidence="7 8">
    <name type="scientific">Chitinasiproducens palmae</name>
    <dbReference type="NCBI Taxonomy" id="1770053"/>
    <lineage>
        <taxon>Bacteria</taxon>
        <taxon>Pseudomonadati</taxon>
        <taxon>Pseudomonadota</taxon>
        <taxon>Betaproteobacteria</taxon>
        <taxon>Burkholderiales</taxon>
        <taxon>Burkholderiaceae</taxon>
        <taxon>Chitinasiproducens</taxon>
    </lineage>
</organism>
<comment type="similarity">
    <text evidence="1">Belongs to the HMG-CoA lyase family.</text>
</comment>
<name>A0A1H2PR14_9BURK</name>
<dbReference type="GO" id="GO:0046872">
    <property type="term" value="F:metal ion binding"/>
    <property type="evidence" value="ECO:0007669"/>
    <property type="project" value="UniProtKB-KW"/>
</dbReference>
<dbReference type="PANTHER" id="PTHR42738:SF7">
    <property type="entry name" value="HYDROXYMETHYLGLUTARYL-COA LYASE"/>
    <property type="match status" value="1"/>
</dbReference>
<dbReference type="OrthoDB" id="9784013at2"/>
<dbReference type="PROSITE" id="PS50991">
    <property type="entry name" value="PYR_CT"/>
    <property type="match status" value="1"/>
</dbReference>
<evidence type="ECO:0000256" key="1">
    <source>
        <dbReference type="ARBA" id="ARBA00009405"/>
    </source>
</evidence>
<sequence>MSATPSGTAEQAVLVTEVGLRDGLQSIARTMSTAAKLQWLDTVYGAGVRSMEVASYVPPRLLPQMADADAVVERALQLPGLTVTVLVPNAKGAERALAAGAHRIVAPLSVSEAHSQANVRRSRDAMVDTLREICALRDASGKPARIIGGLSTAFGCTLQGEVPIADVVEYASRALQAGADTVALADTTGLATPALVDATLQAVRAAVGERCNAVHFHDTRGMALANTLVALRHGIREFDASLGGIGGCPHAPGASGNVAAEDLVFMLESMGLSTGIDVRALIDARSVITDALPGESLFGSIARAGVPSYYRAACADVANISGAAAAMESV</sequence>
<dbReference type="Proteomes" id="UP000243719">
    <property type="component" value="Unassembled WGS sequence"/>
</dbReference>
<protein>
    <submittedName>
        <fullName evidence="7">Hydroxymethylglutaryl-CoA lyase</fullName>
    </submittedName>
</protein>
<keyword evidence="4 7" id="KW-0456">Lyase</keyword>
<dbReference type="RefSeq" id="WP_091908552.1">
    <property type="nucleotide sequence ID" value="NZ_FNLO01000006.1"/>
</dbReference>
<evidence type="ECO:0000256" key="2">
    <source>
        <dbReference type="ARBA" id="ARBA00022679"/>
    </source>
</evidence>
<evidence type="ECO:0000313" key="7">
    <source>
        <dbReference type="EMBL" id="SDV48879.1"/>
    </source>
</evidence>
<dbReference type="STRING" id="1770053.SAMN05216551_106137"/>
<dbReference type="GO" id="GO:0006552">
    <property type="term" value="P:L-leucine catabolic process"/>
    <property type="evidence" value="ECO:0007669"/>
    <property type="project" value="TreeGrafter"/>
</dbReference>
<dbReference type="PROSITE" id="PS00815">
    <property type="entry name" value="AIPM_HOMOCIT_SYNTH_1"/>
    <property type="match status" value="1"/>
</dbReference>
<comment type="similarity">
    <text evidence="5">Belongs to the alpha-IPM synthase/homocitrate synthase family.</text>
</comment>
<dbReference type="NCBIfam" id="NF004283">
    <property type="entry name" value="PRK05692.1"/>
    <property type="match status" value="1"/>
</dbReference>
<gene>
    <name evidence="7" type="ORF">SAMN05216551_106137</name>
</gene>
<evidence type="ECO:0000256" key="4">
    <source>
        <dbReference type="ARBA" id="ARBA00023239"/>
    </source>
</evidence>
<proteinExistence type="inferred from homology"/>
<reference evidence="8" key="1">
    <citation type="submission" date="2016-09" db="EMBL/GenBank/DDBJ databases">
        <authorList>
            <person name="Varghese N."/>
            <person name="Submissions S."/>
        </authorList>
    </citation>
    <scope>NUCLEOTIDE SEQUENCE [LARGE SCALE GENOMIC DNA]</scope>
    <source>
        <strain evidence="8">JS23</strain>
    </source>
</reference>
<evidence type="ECO:0000256" key="3">
    <source>
        <dbReference type="ARBA" id="ARBA00022723"/>
    </source>
</evidence>
<evidence type="ECO:0000256" key="5">
    <source>
        <dbReference type="RuleBase" id="RU003523"/>
    </source>
</evidence>
<accession>A0A1H2PR14</accession>
<dbReference type="GO" id="GO:0004419">
    <property type="term" value="F:hydroxymethylglutaryl-CoA lyase activity"/>
    <property type="evidence" value="ECO:0007669"/>
    <property type="project" value="TreeGrafter"/>
</dbReference>
<dbReference type="InterPro" id="IPR043594">
    <property type="entry name" value="HMGL"/>
</dbReference>
<keyword evidence="2 5" id="KW-0808">Transferase</keyword>